<evidence type="ECO:0000256" key="5">
    <source>
        <dbReference type="ARBA" id="ARBA00022691"/>
    </source>
</evidence>
<dbReference type="EC" id="2.1.1.152" evidence="7"/>
<dbReference type="GO" id="GO:0009236">
    <property type="term" value="P:cobalamin biosynthetic process"/>
    <property type="evidence" value="ECO:0007669"/>
    <property type="project" value="UniProtKB-KW"/>
</dbReference>
<evidence type="ECO:0000256" key="1">
    <source>
        <dbReference type="ARBA" id="ARBA00004953"/>
    </source>
</evidence>
<dbReference type="GO" id="GO:0032259">
    <property type="term" value="P:methylation"/>
    <property type="evidence" value="ECO:0007669"/>
    <property type="project" value="UniProtKB-KW"/>
</dbReference>
<evidence type="ECO:0000313" key="7">
    <source>
        <dbReference type="EMBL" id="MBF4163321.1"/>
    </source>
</evidence>
<dbReference type="NCBIfam" id="TIGR02434">
    <property type="entry name" value="CobF"/>
    <property type="match status" value="1"/>
</dbReference>
<dbReference type="InterPro" id="IPR012797">
    <property type="entry name" value="CobF"/>
</dbReference>
<keyword evidence="5" id="KW-0949">S-adenosyl-L-methionine</keyword>
<reference evidence="7" key="1">
    <citation type="submission" date="2020-11" db="EMBL/GenBank/DDBJ databases">
        <title>Nocardioides sp. CBS4Y-1, whole genome shotgun sequence.</title>
        <authorList>
            <person name="Tuo L."/>
        </authorList>
    </citation>
    <scope>NUCLEOTIDE SEQUENCE</scope>
    <source>
        <strain evidence="7">CBS4Y-1</strain>
    </source>
</reference>
<dbReference type="AlphaFoldDB" id="A0A930V3S8"/>
<dbReference type="CDD" id="cd11643">
    <property type="entry name" value="Precorrin-6A-synthase"/>
    <property type="match status" value="1"/>
</dbReference>
<keyword evidence="4 7" id="KW-0808">Transferase</keyword>
<proteinExistence type="predicted"/>
<keyword evidence="8" id="KW-1185">Reference proteome</keyword>
<dbReference type="InterPro" id="IPR000878">
    <property type="entry name" value="4pyrrol_Mease"/>
</dbReference>
<dbReference type="PANTHER" id="PTHR43467">
    <property type="entry name" value="COBALT-PRECORRIN-2 C(20)-METHYLTRANSFERASE"/>
    <property type="match status" value="1"/>
</dbReference>
<gene>
    <name evidence="7" type="ORF">ISG29_16645</name>
</gene>
<comment type="pathway">
    <text evidence="1">Cofactor biosynthesis; adenosylcobalamin biosynthesis.</text>
</comment>
<protein>
    <submittedName>
        <fullName evidence="7">Precorrin-6A synthase (Deacetylating)</fullName>
        <ecNumber evidence="7">2.1.1.152</ecNumber>
    </submittedName>
</protein>
<sequence>MGPQHLTAEAVAALRSVEVVLAFDKRADGAGGSGDPLLAVRRAVCAEHGVRLVVVPDAARDRREGLTDAEYDEAVAAWHRARVERWAAAFAAHPGDVGLLVWGDPGFYDSTLRMLDRLGEHLAPGEGLDVVVVPGISSLALLAARHRVVLHEVARPLHVTTARRLPEALAEGQRNVVVLLNRRLDLADLDVAEWSIWWSANLGAAGERSVAGRVGDVLGQIEAARRQAAETDGWVMDLYLLCAPDDGAVAPRG</sequence>
<dbReference type="SUPFAM" id="SSF53790">
    <property type="entry name" value="Tetrapyrrole methylase"/>
    <property type="match status" value="1"/>
</dbReference>
<dbReference type="Proteomes" id="UP000656804">
    <property type="component" value="Unassembled WGS sequence"/>
</dbReference>
<evidence type="ECO:0000256" key="4">
    <source>
        <dbReference type="ARBA" id="ARBA00022679"/>
    </source>
</evidence>
<dbReference type="GO" id="GO:0043819">
    <property type="term" value="F:precorrin-6A synthase (deacetylating) activity"/>
    <property type="evidence" value="ECO:0007669"/>
    <property type="project" value="UniProtKB-EC"/>
</dbReference>
<dbReference type="PANTHER" id="PTHR43467:SF1">
    <property type="entry name" value="PRECORRIN-6A SYNTHASE [DEACETYLATING]"/>
    <property type="match status" value="1"/>
</dbReference>
<dbReference type="Gene3D" id="3.40.1010.10">
    <property type="entry name" value="Cobalt-precorrin-4 Transmethylase, Domain 1"/>
    <property type="match status" value="1"/>
</dbReference>
<feature type="domain" description="Tetrapyrrole methylase" evidence="6">
    <location>
        <begin position="2"/>
        <end position="216"/>
    </location>
</feature>
<organism evidence="7 8">
    <name type="scientific">Nocardioides acrostichi</name>
    <dbReference type="NCBI Taxonomy" id="2784339"/>
    <lineage>
        <taxon>Bacteria</taxon>
        <taxon>Bacillati</taxon>
        <taxon>Actinomycetota</taxon>
        <taxon>Actinomycetes</taxon>
        <taxon>Propionibacteriales</taxon>
        <taxon>Nocardioidaceae</taxon>
        <taxon>Nocardioides</taxon>
    </lineage>
</organism>
<dbReference type="InterPro" id="IPR014776">
    <property type="entry name" value="4pyrrole_Mease_sub2"/>
</dbReference>
<name>A0A930V3S8_9ACTN</name>
<comment type="caution">
    <text evidence="7">The sequence shown here is derived from an EMBL/GenBank/DDBJ whole genome shotgun (WGS) entry which is preliminary data.</text>
</comment>
<evidence type="ECO:0000259" key="6">
    <source>
        <dbReference type="Pfam" id="PF00590"/>
    </source>
</evidence>
<evidence type="ECO:0000313" key="8">
    <source>
        <dbReference type="Proteomes" id="UP000656804"/>
    </source>
</evidence>
<dbReference type="InterPro" id="IPR014777">
    <property type="entry name" value="4pyrrole_Mease_sub1"/>
</dbReference>
<keyword evidence="2" id="KW-0169">Cobalamin biosynthesis</keyword>
<dbReference type="Gene3D" id="3.30.950.10">
    <property type="entry name" value="Methyltransferase, Cobalt-precorrin-4 Transmethylase, Domain 2"/>
    <property type="match status" value="1"/>
</dbReference>
<dbReference type="Pfam" id="PF00590">
    <property type="entry name" value="TP_methylase"/>
    <property type="match status" value="1"/>
</dbReference>
<dbReference type="InterPro" id="IPR035996">
    <property type="entry name" value="4pyrrol_Methylase_sf"/>
</dbReference>
<keyword evidence="3 7" id="KW-0489">Methyltransferase</keyword>
<dbReference type="EMBL" id="JADIVZ010000010">
    <property type="protein sequence ID" value="MBF4163321.1"/>
    <property type="molecule type" value="Genomic_DNA"/>
</dbReference>
<accession>A0A930V3S8</accession>
<evidence type="ECO:0000256" key="3">
    <source>
        <dbReference type="ARBA" id="ARBA00022603"/>
    </source>
</evidence>
<evidence type="ECO:0000256" key="2">
    <source>
        <dbReference type="ARBA" id="ARBA00022573"/>
    </source>
</evidence>